<organism evidence="5 6">
    <name type="scientific">Karstenula rhodostoma CBS 690.94</name>
    <dbReference type="NCBI Taxonomy" id="1392251"/>
    <lineage>
        <taxon>Eukaryota</taxon>
        <taxon>Fungi</taxon>
        <taxon>Dikarya</taxon>
        <taxon>Ascomycota</taxon>
        <taxon>Pezizomycotina</taxon>
        <taxon>Dothideomycetes</taxon>
        <taxon>Pleosporomycetidae</taxon>
        <taxon>Pleosporales</taxon>
        <taxon>Massarineae</taxon>
        <taxon>Didymosphaeriaceae</taxon>
        <taxon>Karstenula</taxon>
    </lineage>
</organism>
<feature type="compositionally biased region" description="Polar residues" evidence="3">
    <location>
        <begin position="1"/>
        <end position="10"/>
    </location>
</feature>
<dbReference type="Proteomes" id="UP000799764">
    <property type="component" value="Unassembled WGS sequence"/>
</dbReference>
<evidence type="ECO:0000256" key="4">
    <source>
        <dbReference type="SAM" id="Phobius"/>
    </source>
</evidence>
<evidence type="ECO:0000313" key="6">
    <source>
        <dbReference type="Proteomes" id="UP000799764"/>
    </source>
</evidence>
<reference evidence="5" key="1">
    <citation type="journal article" date="2020" name="Stud. Mycol.">
        <title>101 Dothideomycetes genomes: a test case for predicting lifestyles and emergence of pathogens.</title>
        <authorList>
            <person name="Haridas S."/>
            <person name="Albert R."/>
            <person name="Binder M."/>
            <person name="Bloem J."/>
            <person name="Labutti K."/>
            <person name="Salamov A."/>
            <person name="Andreopoulos B."/>
            <person name="Baker S."/>
            <person name="Barry K."/>
            <person name="Bills G."/>
            <person name="Bluhm B."/>
            <person name="Cannon C."/>
            <person name="Castanera R."/>
            <person name="Culley D."/>
            <person name="Daum C."/>
            <person name="Ezra D."/>
            <person name="Gonzalez J."/>
            <person name="Henrissat B."/>
            <person name="Kuo A."/>
            <person name="Liang C."/>
            <person name="Lipzen A."/>
            <person name="Lutzoni F."/>
            <person name="Magnuson J."/>
            <person name="Mondo S."/>
            <person name="Nolan M."/>
            <person name="Ohm R."/>
            <person name="Pangilinan J."/>
            <person name="Park H.-J."/>
            <person name="Ramirez L."/>
            <person name="Alfaro M."/>
            <person name="Sun H."/>
            <person name="Tritt A."/>
            <person name="Yoshinaga Y."/>
            <person name="Zwiers L.-H."/>
            <person name="Turgeon B."/>
            <person name="Goodwin S."/>
            <person name="Spatafora J."/>
            <person name="Crous P."/>
            <person name="Grigoriev I."/>
        </authorList>
    </citation>
    <scope>NUCLEOTIDE SEQUENCE</scope>
    <source>
        <strain evidence="5">CBS 690.94</strain>
    </source>
</reference>
<evidence type="ECO:0000313" key="5">
    <source>
        <dbReference type="EMBL" id="KAF2451044.1"/>
    </source>
</evidence>
<sequence length="261" mass="29581">MQPNTANAEKQTQDDVEYDDFSSQDGETTSFLNRNHIKETARRKGMTCLLLANLFVFSMSALTLVCAVYSQKSQSTYSAARLMDEFGVFSPAMNIVEYKEVDFKLPSPVNSSKYVGVSQEVNNAWLDIAYVPDQMVSVDDFPKLKKSMDSLKVSDPKSDETGYRVGLEVFHQLQCLNLLRMATYPEHYTKLQSDETSKPEEVRAYLEVLRTKLMCASDVSVFTYHAMPDKQAALPDYDSKHVCRNFDKIKQWATDNAVPAL</sequence>
<proteinExistence type="inferred from homology"/>
<comment type="caution">
    <text evidence="5">The sequence shown here is derived from an EMBL/GenBank/DDBJ whole genome shotgun (WGS) entry which is preliminary data.</text>
</comment>
<dbReference type="EMBL" id="MU001493">
    <property type="protein sequence ID" value="KAF2451044.1"/>
    <property type="molecule type" value="Genomic_DNA"/>
</dbReference>
<dbReference type="InterPro" id="IPR021765">
    <property type="entry name" value="UstYa-like"/>
</dbReference>
<comment type="similarity">
    <text evidence="2">Belongs to the ustYa family.</text>
</comment>
<keyword evidence="4" id="KW-0812">Transmembrane</keyword>
<dbReference type="PANTHER" id="PTHR33365">
    <property type="entry name" value="YALI0B05434P"/>
    <property type="match status" value="1"/>
</dbReference>
<dbReference type="Pfam" id="PF11807">
    <property type="entry name" value="UstYa"/>
    <property type="match status" value="1"/>
</dbReference>
<evidence type="ECO:0000256" key="2">
    <source>
        <dbReference type="ARBA" id="ARBA00035112"/>
    </source>
</evidence>
<keyword evidence="4" id="KW-0472">Membrane</keyword>
<evidence type="ECO:0000256" key="3">
    <source>
        <dbReference type="SAM" id="MobiDB-lite"/>
    </source>
</evidence>
<dbReference type="OrthoDB" id="3687641at2759"/>
<dbReference type="AlphaFoldDB" id="A0A9P4PTG1"/>
<evidence type="ECO:0008006" key="7">
    <source>
        <dbReference type="Google" id="ProtNLM"/>
    </source>
</evidence>
<feature type="transmembrane region" description="Helical" evidence="4">
    <location>
        <begin position="48"/>
        <end position="70"/>
    </location>
</feature>
<keyword evidence="6" id="KW-1185">Reference proteome</keyword>
<gene>
    <name evidence="5" type="ORF">P171DRAFT_480089</name>
</gene>
<dbReference type="GO" id="GO:0043386">
    <property type="term" value="P:mycotoxin biosynthetic process"/>
    <property type="evidence" value="ECO:0007669"/>
    <property type="project" value="InterPro"/>
</dbReference>
<evidence type="ECO:0000256" key="1">
    <source>
        <dbReference type="ARBA" id="ARBA00004685"/>
    </source>
</evidence>
<comment type="pathway">
    <text evidence="1">Mycotoxin biosynthesis.</text>
</comment>
<accession>A0A9P4PTG1</accession>
<name>A0A9P4PTG1_9PLEO</name>
<keyword evidence="4" id="KW-1133">Transmembrane helix</keyword>
<dbReference type="PANTHER" id="PTHR33365:SF4">
    <property type="entry name" value="CYCLOCHLOROTINE BIOSYNTHESIS PROTEIN O"/>
    <property type="match status" value="1"/>
</dbReference>
<protein>
    <recommendedName>
        <fullName evidence="7">Tat pathway signal sequence</fullName>
    </recommendedName>
</protein>
<feature type="region of interest" description="Disordered" evidence="3">
    <location>
        <begin position="1"/>
        <end position="27"/>
    </location>
</feature>